<evidence type="ECO:0000256" key="2">
    <source>
        <dbReference type="ARBA" id="ARBA00023125"/>
    </source>
</evidence>
<dbReference type="GO" id="GO:0043565">
    <property type="term" value="F:sequence-specific DNA binding"/>
    <property type="evidence" value="ECO:0007669"/>
    <property type="project" value="InterPro"/>
</dbReference>
<evidence type="ECO:0000259" key="4">
    <source>
        <dbReference type="PROSITE" id="PS01124"/>
    </source>
</evidence>
<protein>
    <submittedName>
        <fullName evidence="5">Helix-turn-helix transcriptional regulator</fullName>
    </submittedName>
</protein>
<dbReference type="PANTHER" id="PTHR43280">
    <property type="entry name" value="ARAC-FAMILY TRANSCRIPTIONAL REGULATOR"/>
    <property type="match status" value="1"/>
</dbReference>
<dbReference type="InterPro" id="IPR009057">
    <property type="entry name" value="Homeodomain-like_sf"/>
</dbReference>
<dbReference type="PROSITE" id="PS01124">
    <property type="entry name" value="HTH_ARAC_FAMILY_2"/>
    <property type="match status" value="1"/>
</dbReference>
<proteinExistence type="predicted"/>
<keyword evidence="2" id="KW-0238">DNA-binding</keyword>
<gene>
    <name evidence="5" type="ORF">I8J31_00705</name>
</gene>
<evidence type="ECO:0000313" key="6">
    <source>
        <dbReference type="Proteomes" id="UP000628710"/>
    </source>
</evidence>
<dbReference type="Gene3D" id="1.10.10.60">
    <property type="entry name" value="Homeodomain-like"/>
    <property type="match status" value="2"/>
</dbReference>
<accession>A0A934JHM2</accession>
<sequence>MTEIYKKLSEITAHHLTEVYFGFAKYPKGGRHGPRVQRGIQLFHLLSGQVTLMIDGTNLILNPGDFALLVPGRHEFHQFSLADESVHTWCQLDFSGQQDSLQSHLAGIRPVVEANYDIQAYMDLGLALTRAPSIPTGHALLDLGQSLLNYYLAYANTYSNKHKDSHPVPRSVRMACDYMSRHLEQTLNLNTIAQVSHVSTNHLILLFKQYLQITPSRYLWKLRCQHAATLLRDTNIPIALVAEQAGFASAFHFSRLFKQVYGESPRAFRNK</sequence>
<dbReference type="InterPro" id="IPR018060">
    <property type="entry name" value="HTH_AraC"/>
</dbReference>
<reference evidence="5" key="1">
    <citation type="submission" date="2020-12" db="EMBL/GenBank/DDBJ databases">
        <title>Marinomonas arctica sp. nov., a psychrotolerant bacterium isolated from the Arctic.</title>
        <authorList>
            <person name="Zhang Y."/>
        </authorList>
    </citation>
    <scope>NUCLEOTIDE SEQUENCE</scope>
    <source>
        <strain evidence="5">C1424</strain>
    </source>
</reference>
<dbReference type="RefSeq" id="WP_199466265.1">
    <property type="nucleotide sequence ID" value="NZ_JAEMNX010000001.1"/>
</dbReference>
<dbReference type="SUPFAM" id="SSF51215">
    <property type="entry name" value="Regulatory protein AraC"/>
    <property type="match status" value="1"/>
</dbReference>
<keyword evidence="1" id="KW-0805">Transcription regulation</keyword>
<dbReference type="Gene3D" id="2.60.120.10">
    <property type="entry name" value="Jelly Rolls"/>
    <property type="match status" value="1"/>
</dbReference>
<dbReference type="InterPro" id="IPR014710">
    <property type="entry name" value="RmlC-like_jellyroll"/>
</dbReference>
<feature type="domain" description="HTH araC/xylS-type" evidence="4">
    <location>
        <begin position="173"/>
        <end position="271"/>
    </location>
</feature>
<dbReference type="PRINTS" id="PR00032">
    <property type="entry name" value="HTHARAC"/>
</dbReference>
<dbReference type="PANTHER" id="PTHR43280:SF2">
    <property type="entry name" value="HTH-TYPE TRANSCRIPTIONAL REGULATOR EXSA"/>
    <property type="match status" value="1"/>
</dbReference>
<keyword evidence="3" id="KW-0804">Transcription</keyword>
<dbReference type="AlphaFoldDB" id="A0A934JHM2"/>
<dbReference type="EMBL" id="JAEMNX010000001">
    <property type="protein sequence ID" value="MBJ7536190.1"/>
    <property type="molecule type" value="Genomic_DNA"/>
</dbReference>
<dbReference type="Proteomes" id="UP000628710">
    <property type="component" value="Unassembled WGS sequence"/>
</dbReference>
<evidence type="ECO:0000256" key="1">
    <source>
        <dbReference type="ARBA" id="ARBA00023015"/>
    </source>
</evidence>
<name>A0A934JHM2_9GAMM</name>
<evidence type="ECO:0000313" key="5">
    <source>
        <dbReference type="EMBL" id="MBJ7536190.1"/>
    </source>
</evidence>
<dbReference type="SMART" id="SM00342">
    <property type="entry name" value="HTH_ARAC"/>
    <property type="match status" value="1"/>
</dbReference>
<keyword evidence="6" id="KW-1185">Reference proteome</keyword>
<dbReference type="Pfam" id="PF12833">
    <property type="entry name" value="HTH_18"/>
    <property type="match status" value="1"/>
</dbReference>
<organism evidence="5 6">
    <name type="scientific">Marinomonas transparens</name>
    <dbReference type="NCBI Taxonomy" id="2795388"/>
    <lineage>
        <taxon>Bacteria</taxon>
        <taxon>Pseudomonadati</taxon>
        <taxon>Pseudomonadota</taxon>
        <taxon>Gammaproteobacteria</taxon>
        <taxon>Oceanospirillales</taxon>
        <taxon>Oceanospirillaceae</taxon>
        <taxon>Marinomonas</taxon>
    </lineage>
</organism>
<dbReference type="InterPro" id="IPR037923">
    <property type="entry name" value="HTH-like"/>
</dbReference>
<evidence type="ECO:0000256" key="3">
    <source>
        <dbReference type="ARBA" id="ARBA00023163"/>
    </source>
</evidence>
<dbReference type="InterPro" id="IPR020449">
    <property type="entry name" value="Tscrpt_reg_AraC-type_HTH"/>
</dbReference>
<dbReference type="GO" id="GO:0003700">
    <property type="term" value="F:DNA-binding transcription factor activity"/>
    <property type="evidence" value="ECO:0007669"/>
    <property type="project" value="InterPro"/>
</dbReference>
<comment type="caution">
    <text evidence="5">The sequence shown here is derived from an EMBL/GenBank/DDBJ whole genome shotgun (WGS) entry which is preliminary data.</text>
</comment>
<dbReference type="SUPFAM" id="SSF46689">
    <property type="entry name" value="Homeodomain-like"/>
    <property type="match status" value="2"/>
</dbReference>